<accession>A0A2M9ZR79</accession>
<evidence type="ECO:0000313" key="1">
    <source>
        <dbReference type="EMBL" id="PJZ71055.1"/>
    </source>
</evidence>
<dbReference type="RefSeq" id="WP_100711998.1">
    <property type="nucleotide sequence ID" value="NZ_NPDY01000001.1"/>
</dbReference>
<reference evidence="3 4" key="1">
    <citation type="submission" date="2017-07" db="EMBL/GenBank/DDBJ databases">
        <title>Leptospira spp. isolated from tropical soils.</title>
        <authorList>
            <person name="Thibeaux R."/>
            <person name="Iraola G."/>
            <person name="Ferres I."/>
            <person name="Bierque E."/>
            <person name="Girault D."/>
            <person name="Soupe-Gilbert M.-E."/>
            <person name="Picardeau M."/>
            <person name="Goarant C."/>
        </authorList>
    </citation>
    <scope>NUCLEOTIDE SEQUENCE [LARGE SCALE GENOMIC DNA]</scope>
    <source>
        <strain evidence="2 4">FH1-B-B1</strain>
        <strain evidence="1 3">FH1-B-C1</strain>
    </source>
</reference>
<sequence length="318" mass="36748">MRLSEVKELNLLLSSLGEKKNEKLSIFIDNLHTPYFEFPSTYDLPSTSVFEVDYKAAQQFLNVAGELIPELIANCFVLPEPRPKRETDRLYLVRPIYSEGQVFQEHSEENWKQKPPPYLLVLSFHLMYLGGASSSDIVSQAHQGRTMSVRTNRIYYLARIVPIESLNLEEGTILDFVSKKYKETEFMVQVGRDPGDKIYQTFSEIFDEVDYSRQIKAINEVLGIQSNDWRLGRIFEPLAVEYLTLTPRFLDSSAVRIANEFLSFRQVVDLLLGSESMTLQNQSKDSLFAWLRSFRAERILSPSGNMAWKVFREELTSI</sequence>
<name>A0A2M9ZR79_9LEPT</name>
<dbReference type="AlphaFoldDB" id="A0A2M9ZR79"/>
<dbReference type="OrthoDB" id="339984at2"/>
<evidence type="ECO:0000313" key="2">
    <source>
        <dbReference type="EMBL" id="PJZ74587.1"/>
    </source>
</evidence>
<dbReference type="EMBL" id="NPDY01000001">
    <property type="protein sequence ID" value="PJZ71055.1"/>
    <property type="molecule type" value="Genomic_DNA"/>
</dbReference>
<gene>
    <name evidence="1" type="ORF">CH360_00565</name>
    <name evidence="2" type="ORF">CH373_00565</name>
</gene>
<evidence type="ECO:0000313" key="4">
    <source>
        <dbReference type="Proteomes" id="UP000231990"/>
    </source>
</evidence>
<proteinExistence type="predicted"/>
<comment type="caution">
    <text evidence="2">The sequence shown here is derived from an EMBL/GenBank/DDBJ whole genome shotgun (WGS) entry which is preliminary data.</text>
</comment>
<dbReference type="EMBL" id="NPDZ01000001">
    <property type="protein sequence ID" value="PJZ74587.1"/>
    <property type="molecule type" value="Genomic_DNA"/>
</dbReference>
<dbReference type="NCBIfam" id="NF047504">
    <property type="entry name" value="LIC_10030_fam"/>
    <property type="match status" value="1"/>
</dbReference>
<dbReference type="Proteomes" id="UP000231990">
    <property type="component" value="Unassembled WGS sequence"/>
</dbReference>
<dbReference type="Proteomes" id="UP000231962">
    <property type="component" value="Unassembled WGS sequence"/>
</dbReference>
<organism evidence="2 4">
    <name type="scientific">Leptospira perolatii</name>
    <dbReference type="NCBI Taxonomy" id="2023191"/>
    <lineage>
        <taxon>Bacteria</taxon>
        <taxon>Pseudomonadati</taxon>
        <taxon>Spirochaetota</taxon>
        <taxon>Spirochaetia</taxon>
        <taxon>Leptospirales</taxon>
        <taxon>Leptospiraceae</taxon>
        <taxon>Leptospira</taxon>
    </lineage>
</organism>
<keyword evidence="3" id="KW-1185">Reference proteome</keyword>
<evidence type="ECO:0000313" key="3">
    <source>
        <dbReference type="Proteomes" id="UP000231962"/>
    </source>
</evidence>
<protein>
    <submittedName>
        <fullName evidence="2">Uncharacterized protein</fullName>
    </submittedName>
</protein>